<dbReference type="NCBIfam" id="TIGR01549">
    <property type="entry name" value="HAD-SF-IA-v1"/>
    <property type="match status" value="1"/>
</dbReference>
<name>A0A1G6HX99_9GAMM</name>
<reference evidence="2" key="1">
    <citation type="submission" date="2016-09" db="EMBL/GenBank/DDBJ databases">
        <authorList>
            <person name="Varghese N."/>
            <person name="Submissions S."/>
        </authorList>
    </citation>
    <scope>NUCLEOTIDE SEQUENCE [LARGE SCALE GENOMIC DNA]</scope>
    <source>
        <strain evidence="2">ANC 4422</strain>
    </source>
</reference>
<dbReference type="InterPro" id="IPR023214">
    <property type="entry name" value="HAD_sf"/>
</dbReference>
<organism evidence="1 2">
    <name type="scientific">Acinetobacter boissieri</name>
    <dbReference type="NCBI Taxonomy" id="1219383"/>
    <lineage>
        <taxon>Bacteria</taxon>
        <taxon>Pseudomonadati</taxon>
        <taxon>Pseudomonadota</taxon>
        <taxon>Gammaproteobacteria</taxon>
        <taxon>Moraxellales</taxon>
        <taxon>Moraxellaceae</taxon>
        <taxon>Acinetobacter</taxon>
    </lineage>
</organism>
<dbReference type="InterPro" id="IPR050155">
    <property type="entry name" value="HAD-like_hydrolase_sf"/>
</dbReference>
<dbReference type="PANTHER" id="PTHR43434">
    <property type="entry name" value="PHOSPHOGLYCOLATE PHOSPHATASE"/>
    <property type="match status" value="1"/>
</dbReference>
<dbReference type="InterPro" id="IPR006549">
    <property type="entry name" value="HAD-SF_hydro_IIIA"/>
</dbReference>
<dbReference type="RefSeq" id="WP_092748574.1">
    <property type="nucleotide sequence ID" value="NZ_FMYL01000007.1"/>
</dbReference>
<dbReference type="Proteomes" id="UP000242501">
    <property type="component" value="Unassembled WGS sequence"/>
</dbReference>
<evidence type="ECO:0000313" key="1">
    <source>
        <dbReference type="EMBL" id="SDB98937.1"/>
    </source>
</evidence>
<dbReference type="NCBIfam" id="TIGR01662">
    <property type="entry name" value="HAD-SF-IIIA"/>
    <property type="match status" value="1"/>
</dbReference>
<dbReference type="PANTHER" id="PTHR43434:SF24">
    <property type="entry name" value="HYDROLASE-RELATED"/>
    <property type="match status" value="1"/>
</dbReference>
<dbReference type="InterPro" id="IPR006439">
    <property type="entry name" value="HAD-SF_hydro_IA"/>
</dbReference>
<gene>
    <name evidence="1" type="ORF">SAMN05421733_10798</name>
</gene>
<dbReference type="GO" id="GO:0005829">
    <property type="term" value="C:cytosol"/>
    <property type="evidence" value="ECO:0007669"/>
    <property type="project" value="TreeGrafter"/>
</dbReference>
<dbReference type="SUPFAM" id="SSF56784">
    <property type="entry name" value="HAD-like"/>
    <property type="match status" value="1"/>
</dbReference>
<dbReference type="InterPro" id="IPR036412">
    <property type="entry name" value="HAD-like_sf"/>
</dbReference>
<sequence length="222" mass="24240">MQNHAVKLVIFDWDGTLFNSVGQIVASLMHAAQKYNQPLNAVDAKDVIGLGLPEVMQRLFSQAPELHEQLLTAYSTHYVENSVQDQWFDGVADMLDTLNTKGILLAVATGKNRKGLDRVLAKTNSTDLFVVTRAASETASKPNPQMLQEILDYTGVAPEHALMVGDTCYDLDMAQRIGMPSVGVTYGVHSEEILNQYSPIAIAHTISQLDQILTVDVLGISA</sequence>
<dbReference type="STRING" id="1219383.SAMN05421733_10798"/>
<dbReference type="Pfam" id="PF13419">
    <property type="entry name" value="HAD_2"/>
    <property type="match status" value="1"/>
</dbReference>
<accession>A0A1G6HX99</accession>
<dbReference type="SFLD" id="SFLDG01129">
    <property type="entry name" value="C1.5:_HAD__Beta-PGM__Phosphata"/>
    <property type="match status" value="1"/>
</dbReference>
<dbReference type="SFLD" id="SFLDG01135">
    <property type="entry name" value="C1.5.6:_HAD__Beta-PGM__Phospha"/>
    <property type="match status" value="1"/>
</dbReference>
<dbReference type="InterPro" id="IPR023198">
    <property type="entry name" value="PGP-like_dom2"/>
</dbReference>
<dbReference type="AlphaFoldDB" id="A0A1G6HX99"/>
<dbReference type="SFLD" id="SFLDS00003">
    <property type="entry name" value="Haloacid_Dehalogenase"/>
    <property type="match status" value="1"/>
</dbReference>
<dbReference type="OrthoDB" id="9782449at2"/>
<keyword evidence="2" id="KW-1185">Reference proteome</keyword>
<dbReference type="EMBL" id="FMYL01000007">
    <property type="protein sequence ID" value="SDB98937.1"/>
    <property type="molecule type" value="Genomic_DNA"/>
</dbReference>
<dbReference type="GO" id="GO:0006281">
    <property type="term" value="P:DNA repair"/>
    <property type="evidence" value="ECO:0007669"/>
    <property type="project" value="TreeGrafter"/>
</dbReference>
<proteinExistence type="predicted"/>
<dbReference type="Gene3D" id="3.40.50.1000">
    <property type="entry name" value="HAD superfamily/HAD-like"/>
    <property type="match status" value="1"/>
</dbReference>
<dbReference type="GO" id="GO:0008967">
    <property type="term" value="F:phosphoglycolate phosphatase activity"/>
    <property type="evidence" value="ECO:0007669"/>
    <property type="project" value="TreeGrafter"/>
</dbReference>
<evidence type="ECO:0000313" key="2">
    <source>
        <dbReference type="Proteomes" id="UP000242501"/>
    </source>
</evidence>
<protein>
    <submittedName>
        <fullName evidence="1">Phosphoglycolate phosphatase</fullName>
    </submittedName>
</protein>
<dbReference type="InterPro" id="IPR041492">
    <property type="entry name" value="HAD_2"/>
</dbReference>
<dbReference type="Gene3D" id="1.10.150.240">
    <property type="entry name" value="Putative phosphatase, domain 2"/>
    <property type="match status" value="1"/>
</dbReference>